<dbReference type="Proteomes" id="UP000585614">
    <property type="component" value="Unassembled WGS sequence"/>
</dbReference>
<evidence type="ECO:0000313" key="2">
    <source>
        <dbReference type="Proteomes" id="UP000585614"/>
    </source>
</evidence>
<evidence type="ECO:0000313" key="1">
    <source>
        <dbReference type="EMBL" id="KAF6317486.1"/>
    </source>
</evidence>
<accession>A0A7J7UXJ9</accession>
<reference evidence="1 2" key="1">
    <citation type="journal article" date="2020" name="Nature">
        <title>Six reference-quality genomes reveal evolution of bat adaptations.</title>
        <authorList>
            <person name="Jebb D."/>
            <person name="Huang Z."/>
            <person name="Pippel M."/>
            <person name="Hughes G.M."/>
            <person name="Lavrichenko K."/>
            <person name="Devanna P."/>
            <person name="Winkler S."/>
            <person name="Jermiin L.S."/>
            <person name="Skirmuntt E.C."/>
            <person name="Katzourakis A."/>
            <person name="Burkitt-Gray L."/>
            <person name="Ray D.A."/>
            <person name="Sullivan K.A.M."/>
            <person name="Roscito J.G."/>
            <person name="Kirilenko B.M."/>
            <person name="Davalos L.M."/>
            <person name="Corthals A.P."/>
            <person name="Power M.L."/>
            <person name="Jones G."/>
            <person name="Ransome R.D."/>
            <person name="Dechmann D.K.N."/>
            <person name="Locatelli A.G."/>
            <person name="Puechmaille S.J."/>
            <person name="Fedrigo O."/>
            <person name="Jarvis E.D."/>
            <person name="Hiller M."/>
            <person name="Vernes S.C."/>
            <person name="Myers E.W."/>
            <person name="Teeling E.C."/>
        </authorList>
    </citation>
    <scope>NUCLEOTIDE SEQUENCE [LARGE SCALE GENOMIC DNA]</scope>
    <source>
        <strain evidence="1">MRhiFer1</strain>
        <tissue evidence="1">Lung</tissue>
    </source>
</reference>
<name>A0A7J7UXJ9_RHIFE</name>
<protein>
    <submittedName>
        <fullName evidence="1">Uncharacterized protein</fullName>
    </submittedName>
</protein>
<organism evidence="1 2">
    <name type="scientific">Rhinolophus ferrumequinum</name>
    <name type="common">Greater horseshoe bat</name>
    <dbReference type="NCBI Taxonomy" id="59479"/>
    <lineage>
        <taxon>Eukaryota</taxon>
        <taxon>Metazoa</taxon>
        <taxon>Chordata</taxon>
        <taxon>Craniata</taxon>
        <taxon>Vertebrata</taxon>
        <taxon>Euteleostomi</taxon>
        <taxon>Mammalia</taxon>
        <taxon>Eutheria</taxon>
        <taxon>Laurasiatheria</taxon>
        <taxon>Chiroptera</taxon>
        <taxon>Yinpterochiroptera</taxon>
        <taxon>Rhinolophoidea</taxon>
        <taxon>Rhinolophidae</taxon>
        <taxon>Rhinolophinae</taxon>
        <taxon>Rhinolophus</taxon>
    </lineage>
</organism>
<dbReference type="EMBL" id="JACAGC010000015">
    <property type="protein sequence ID" value="KAF6317486.1"/>
    <property type="molecule type" value="Genomic_DNA"/>
</dbReference>
<sequence>MTHLPSLSRHGVWDVFLCEPLNYNHSRRKMEPCPSSDPRIAANFICDATFTEEERVRADLPYVCPLPGPQGPPGVSGREMEHCSGSRAAGALQEEVHVLNTGPLSTSPWSALEVTSPNCSRLEVIQPDRSCPWYRMAG</sequence>
<dbReference type="AlphaFoldDB" id="A0A7J7UXJ9"/>
<comment type="caution">
    <text evidence="1">The sequence shown here is derived from an EMBL/GenBank/DDBJ whole genome shotgun (WGS) entry which is preliminary data.</text>
</comment>
<proteinExistence type="predicted"/>
<gene>
    <name evidence="1" type="ORF">mRhiFer1_008536</name>
</gene>